<accession>A0ABU0DQ66</accession>
<gene>
    <name evidence="2" type="ORF">J2R98_000261</name>
</gene>
<evidence type="ECO:0000313" key="2">
    <source>
        <dbReference type="EMBL" id="MDQ0350458.1"/>
    </source>
</evidence>
<comment type="similarity">
    <text evidence="1">Belongs to the UPF0223 family.</text>
</comment>
<dbReference type="Proteomes" id="UP001236723">
    <property type="component" value="Unassembled WGS sequence"/>
</dbReference>
<keyword evidence="3" id="KW-1185">Reference proteome</keyword>
<comment type="caution">
    <text evidence="2">The sequence shown here is derived from an EMBL/GenBank/DDBJ whole genome shotgun (WGS) entry which is preliminary data.</text>
</comment>
<organism evidence="2 3">
    <name type="scientific">Alkalibacillus filiformis</name>
    <dbReference type="NCBI Taxonomy" id="200990"/>
    <lineage>
        <taxon>Bacteria</taxon>
        <taxon>Bacillati</taxon>
        <taxon>Bacillota</taxon>
        <taxon>Bacilli</taxon>
        <taxon>Bacillales</taxon>
        <taxon>Bacillaceae</taxon>
        <taxon>Alkalibacillus</taxon>
    </lineage>
</organism>
<dbReference type="Pfam" id="PF05256">
    <property type="entry name" value="UPF0223"/>
    <property type="match status" value="1"/>
</dbReference>
<evidence type="ECO:0000256" key="1">
    <source>
        <dbReference type="HAMAP-Rule" id="MF_01041"/>
    </source>
</evidence>
<dbReference type="SUPFAM" id="SSF158504">
    <property type="entry name" value="BH2638-like"/>
    <property type="match status" value="1"/>
</dbReference>
<name>A0ABU0DQ66_9BACI</name>
<dbReference type="EMBL" id="JAUSUP010000001">
    <property type="protein sequence ID" value="MDQ0350458.1"/>
    <property type="molecule type" value="Genomic_DNA"/>
</dbReference>
<dbReference type="NCBIfam" id="NF003353">
    <property type="entry name" value="PRK04387.1"/>
    <property type="match status" value="1"/>
</dbReference>
<dbReference type="PIRSF" id="PIRSF037260">
    <property type="entry name" value="UPF0223"/>
    <property type="match status" value="1"/>
</dbReference>
<dbReference type="InterPro" id="IPR023324">
    <property type="entry name" value="BH2638-like_sf"/>
</dbReference>
<protein>
    <recommendedName>
        <fullName evidence="1">UPF0223 protein J2R98_000261</fullName>
    </recommendedName>
</protein>
<dbReference type="Gene3D" id="1.10.220.80">
    <property type="entry name" value="BH2638-like"/>
    <property type="match status" value="1"/>
</dbReference>
<dbReference type="RefSeq" id="WP_307065332.1">
    <property type="nucleotide sequence ID" value="NZ_JAUSUP010000001.1"/>
</dbReference>
<proteinExistence type="inferred from homology"/>
<reference evidence="2 3" key="1">
    <citation type="submission" date="2023-07" db="EMBL/GenBank/DDBJ databases">
        <title>Genomic Encyclopedia of Type Strains, Phase IV (KMG-IV): sequencing the most valuable type-strain genomes for metagenomic binning, comparative biology and taxonomic classification.</title>
        <authorList>
            <person name="Goeker M."/>
        </authorList>
    </citation>
    <scope>NUCLEOTIDE SEQUENCE [LARGE SCALE GENOMIC DNA]</scope>
    <source>
        <strain evidence="2 3">DSM 15448</strain>
    </source>
</reference>
<dbReference type="InterPro" id="IPR007920">
    <property type="entry name" value="UPF0223"/>
</dbReference>
<sequence length="90" mass="10745">MNYHYPIDPEWSTEQVMDVVQFFNTVEEAYEGEVEKEKVLDHYSKFKKIVPAKDEEKTMFKEFEKHSGYTPYKVVKKAQEAEQSENVTMK</sequence>
<evidence type="ECO:0000313" key="3">
    <source>
        <dbReference type="Proteomes" id="UP001236723"/>
    </source>
</evidence>
<dbReference type="HAMAP" id="MF_01041">
    <property type="entry name" value="UPF0223"/>
    <property type="match status" value="1"/>
</dbReference>